<evidence type="ECO:0000256" key="3">
    <source>
        <dbReference type="ARBA" id="ARBA00022475"/>
    </source>
</evidence>
<dbReference type="PANTHER" id="PTHR23513">
    <property type="entry name" value="INTEGRAL MEMBRANE EFFLUX PROTEIN-RELATED"/>
    <property type="match status" value="1"/>
</dbReference>
<keyword evidence="2" id="KW-0813">Transport</keyword>
<dbReference type="SUPFAM" id="SSF103473">
    <property type="entry name" value="MFS general substrate transporter"/>
    <property type="match status" value="1"/>
</dbReference>
<protein>
    <submittedName>
        <fullName evidence="9">MFS transporter</fullName>
    </submittedName>
</protein>
<name>A0ABW0NS76_9MICO</name>
<organism evidence="9 10">
    <name type="scientific">Lysinimonas soli</name>
    <dbReference type="NCBI Taxonomy" id="1074233"/>
    <lineage>
        <taxon>Bacteria</taxon>
        <taxon>Bacillati</taxon>
        <taxon>Actinomycetota</taxon>
        <taxon>Actinomycetes</taxon>
        <taxon>Micrococcales</taxon>
        <taxon>Microbacteriaceae</taxon>
        <taxon>Lysinimonas</taxon>
    </lineage>
</organism>
<keyword evidence="5 7" id="KW-1133">Transmembrane helix</keyword>
<dbReference type="InterPro" id="IPR010290">
    <property type="entry name" value="TM_effector"/>
</dbReference>
<sequence>MRFAALRAPWYKGYLAGSVLMMGGDNLEHAITYWVMWQTFHSPLLAGLAVLTHWLPHLFFAIPLGGLADRFDCRRLIQLSALLFIAVSIAWGILFATGGLQPWECVALLLVHGFASAIWKAPDQLMLYDMVGPTDLPSAVRLTATGITLGQLVGPALGALLLFTVGPTVGMFLNVAMYLPFLGYLFAVPITGHVRDAARRAAPHLRDIVSVLREVPKYPSILVVMILQGAIALFIGVALMPLLPEFGGILGQDANGAGYAVLVSSMAAGATAAGITLEAIGRTRASTRLAIVAGIAFAASILVFALSRSYPLSIAALIVAGASSLVAASTSQTIVQLEAPPERRGRFVGAAGMTGQGFQAGSGILISVLAGALGVAGGVATAATALLLCAAALLVVVVVRRPTLPAIEPDAEAPVELEA</sequence>
<feature type="transmembrane region" description="Helical" evidence="7">
    <location>
        <begin position="44"/>
        <end position="64"/>
    </location>
</feature>
<feature type="transmembrane region" description="Helical" evidence="7">
    <location>
        <begin position="347"/>
        <end position="373"/>
    </location>
</feature>
<evidence type="ECO:0000256" key="6">
    <source>
        <dbReference type="ARBA" id="ARBA00023136"/>
    </source>
</evidence>
<comment type="subcellular location">
    <subcellularLocation>
        <location evidence="1">Cell membrane</location>
        <topology evidence="1">Multi-pass membrane protein</topology>
    </subcellularLocation>
</comment>
<evidence type="ECO:0000256" key="1">
    <source>
        <dbReference type="ARBA" id="ARBA00004651"/>
    </source>
</evidence>
<keyword evidence="3" id="KW-1003">Cell membrane</keyword>
<evidence type="ECO:0000256" key="7">
    <source>
        <dbReference type="SAM" id="Phobius"/>
    </source>
</evidence>
<comment type="caution">
    <text evidence="9">The sequence shown here is derived from an EMBL/GenBank/DDBJ whole genome shotgun (WGS) entry which is preliminary data.</text>
</comment>
<evidence type="ECO:0000259" key="8">
    <source>
        <dbReference type="PROSITE" id="PS50850"/>
    </source>
</evidence>
<dbReference type="EMBL" id="JBHSMG010000002">
    <property type="protein sequence ID" value="MFC5502848.1"/>
    <property type="molecule type" value="Genomic_DNA"/>
</dbReference>
<feature type="domain" description="Major facilitator superfamily (MFS) profile" evidence="8">
    <location>
        <begin position="1"/>
        <end position="403"/>
    </location>
</feature>
<dbReference type="InterPro" id="IPR020846">
    <property type="entry name" value="MFS_dom"/>
</dbReference>
<evidence type="ECO:0000256" key="2">
    <source>
        <dbReference type="ARBA" id="ARBA00022448"/>
    </source>
</evidence>
<gene>
    <name evidence="9" type="ORF">ACFPJ4_11410</name>
</gene>
<keyword evidence="4 7" id="KW-0812">Transmembrane</keyword>
<feature type="transmembrane region" description="Helical" evidence="7">
    <location>
        <begin position="221"/>
        <end position="244"/>
    </location>
</feature>
<dbReference type="Proteomes" id="UP001596039">
    <property type="component" value="Unassembled WGS sequence"/>
</dbReference>
<dbReference type="InterPro" id="IPR036259">
    <property type="entry name" value="MFS_trans_sf"/>
</dbReference>
<evidence type="ECO:0000256" key="5">
    <source>
        <dbReference type="ARBA" id="ARBA00022989"/>
    </source>
</evidence>
<feature type="transmembrane region" description="Helical" evidence="7">
    <location>
        <begin position="312"/>
        <end position="335"/>
    </location>
</feature>
<dbReference type="PANTHER" id="PTHR23513:SF11">
    <property type="entry name" value="STAPHYLOFERRIN A TRANSPORTER"/>
    <property type="match status" value="1"/>
</dbReference>
<reference evidence="10" key="1">
    <citation type="journal article" date="2019" name="Int. J. Syst. Evol. Microbiol.">
        <title>The Global Catalogue of Microorganisms (GCM) 10K type strain sequencing project: providing services to taxonomists for standard genome sequencing and annotation.</title>
        <authorList>
            <consortium name="The Broad Institute Genomics Platform"/>
            <consortium name="The Broad Institute Genome Sequencing Center for Infectious Disease"/>
            <person name="Wu L."/>
            <person name="Ma J."/>
        </authorList>
    </citation>
    <scope>NUCLEOTIDE SEQUENCE [LARGE SCALE GENOMIC DNA]</scope>
    <source>
        <strain evidence="10">CGMCC 4.6997</strain>
    </source>
</reference>
<feature type="transmembrane region" description="Helical" evidence="7">
    <location>
        <begin position="379"/>
        <end position="399"/>
    </location>
</feature>
<feature type="transmembrane region" description="Helical" evidence="7">
    <location>
        <begin position="76"/>
        <end position="94"/>
    </location>
</feature>
<keyword evidence="10" id="KW-1185">Reference proteome</keyword>
<dbReference type="Pfam" id="PF05977">
    <property type="entry name" value="MFS_3"/>
    <property type="match status" value="1"/>
</dbReference>
<dbReference type="PROSITE" id="PS50850">
    <property type="entry name" value="MFS"/>
    <property type="match status" value="1"/>
</dbReference>
<proteinExistence type="predicted"/>
<dbReference type="RefSeq" id="WP_386740548.1">
    <property type="nucleotide sequence ID" value="NZ_JBHSMG010000002.1"/>
</dbReference>
<accession>A0ABW0NS76</accession>
<feature type="transmembrane region" description="Helical" evidence="7">
    <location>
        <begin position="256"/>
        <end position="277"/>
    </location>
</feature>
<feature type="transmembrane region" description="Helical" evidence="7">
    <location>
        <begin position="289"/>
        <end position="306"/>
    </location>
</feature>
<keyword evidence="6 7" id="KW-0472">Membrane</keyword>
<evidence type="ECO:0000313" key="9">
    <source>
        <dbReference type="EMBL" id="MFC5502848.1"/>
    </source>
</evidence>
<evidence type="ECO:0000256" key="4">
    <source>
        <dbReference type="ARBA" id="ARBA00022692"/>
    </source>
</evidence>
<dbReference type="Gene3D" id="1.20.1250.20">
    <property type="entry name" value="MFS general substrate transporter like domains"/>
    <property type="match status" value="1"/>
</dbReference>
<dbReference type="CDD" id="cd06173">
    <property type="entry name" value="MFS_MefA_like"/>
    <property type="match status" value="1"/>
</dbReference>
<feature type="transmembrane region" description="Helical" evidence="7">
    <location>
        <begin position="169"/>
        <end position="190"/>
    </location>
</feature>
<evidence type="ECO:0000313" key="10">
    <source>
        <dbReference type="Proteomes" id="UP001596039"/>
    </source>
</evidence>